<accession>A0ABD5RI20</accession>
<evidence type="ECO:0008006" key="3">
    <source>
        <dbReference type="Google" id="ProtNLM"/>
    </source>
</evidence>
<evidence type="ECO:0000313" key="1">
    <source>
        <dbReference type="EMBL" id="MFC5970050.1"/>
    </source>
</evidence>
<gene>
    <name evidence="1" type="ORF">ACFPYI_01780</name>
</gene>
<dbReference type="RefSeq" id="WP_247418682.1">
    <property type="nucleotide sequence ID" value="NZ_JALLGW010000002.1"/>
</dbReference>
<evidence type="ECO:0000313" key="2">
    <source>
        <dbReference type="Proteomes" id="UP001596099"/>
    </source>
</evidence>
<dbReference type="AlphaFoldDB" id="A0ABD5RI20"/>
<comment type="caution">
    <text evidence="1">The sequence shown here is derived from an EMBL/GenBank/DDBJ whole genome shotgun (WGS) entry which is preliminary data.</text>
</comment>
<dbReference type="Proteomes" id="UP001596099">
    <property type="component" value="Unassembled WGS sequence"/>
</dbReference>
<keyword evidence="2" id="KW-1185">Reference proteome</keyword>
<sequence length="87" mass="9819">MTQSQTDGDADRKQLSAFLIVDWNDETIRTRQTDPGTSLSPYELSLPVEIEVVVPRTETPTIQKRIEVPAVEVQEARAVEQEGYTDE</sequence>
<reference evidence="1 2" key="1">
    <citation type="journal article" date="2019" name="Int. J. Syst. Evol. Microbiol.">
        <title>The Global Catalogue of Microorganisms (GCM) 10K type strain sequencing project: providing services to taxonomists for standard genome sequencing and annotation.</title>
        <authorList>
            <consortium name="The Broad Institute Genomics Platform"/>
            <consortium name="The Broad Institute Genome Sequencing Center for Infectious Disease"/>
            <person name="Wu L."/>
            <person name="Ma J."/>
        </authorList>
    </citation>
    <scope>NUCLEOTIDE SEQUENCE [LARGE SCALE GENOMIC DNA]</scope>
    <source>
        <strain evidence="1 2">CGMCC 1.12543</strain>
    </source>
</reference>
<dbReference type="EMBL" id="JBHSQH010000001">
    <property type="protein sequence ID" value="MFC5970050.1"/>
    <property type="molecule type" value="Genomic_DNA"/>
</dbReference>
<organism evidence="1 2">
    <name type="scientific">Halomarina salina</name>
    <dbReference type="NCBI Taxonomy" id="1872699"/>
    <lineage>
        <taxon>Archaea</taxon>
        <taxon>Methanobacteriati</taxon>
        <taxon>Methanobacteriota</taxon>
        <taxon>Stenosarchaea group</taxon>
        <taxon>Halobacteria</taxon>
        <taxon>Halobacteriales</taxon>
        <taxon>Natronomonadaceae</taxon>
        <taxon>Halomarina</taxon>
    </lineage>
</organism>
<protein>
    <recommendedName>
        <fullName evidence="3">DUF2382 domain-containing protein</fullName>
    </recommendedName>
</protein>
<proteinExistence type="predicted"/>
<name>A0ABD5RI20_9EURY</name>